<organism evidence="2 3">
    <name type="scientific">Piloderma croceum (strain F 1598)</name>
    <dbReference type="NCBI Taxonomy" id="765440"/>
    <lineage>
        <taxon>Eukaryota</taxon>
        <taxon>Fungi</taxon>
        <taxon>Dikarya</taxon>
        <taxon>Basidiomycota</taxon>
        <taxon>Agaricomycotina</taxon>
        <taxon>Agaricomycetes</taxon>
        <taxon>Agaricomycetidae</taxon>
        <taxon>Atheliales</taxon>
        <taxon>Atheliaceae</taxon>
        <taxon>Piloderma</taxon>
    </lineage>
</organism>
<name>A0A0C3EGJ1_PILCF</name>
<evidence type="ECO:0000313" key="2">
    <source>
        <dbReference type="EMBL" id="KIM71775.1"/>
    </source>
</evidence>
<sequence length="180" mass="19475">MTPPTPPPTGACHPTTPTHHPPSPVHEAHPKLSHNGSVSGFLPEPSPRLVDCERTTPPPPPPQSSHNGSVSGFFTQTLPPPHGSRTHDPATTTTTSYIPPTHPYPLSPVPASHGAPGTEPQRLGFGVLTRTHPRLAFRECTAHHHLINTTPPPPSATLHLHFRWCTRNRAPLGFRFLAFN</sequence>
<feature type="compositionally biased region" description="Low complexity" evidence="1">
    <location>
        <begin position="89"/>
        <end position="99"/>
    </location>
</feature>
<gene>
    <name evidence="2" type="ORF">PILCRDRAFT_16744</name>
</gene>
<dbReference type="EMBL" id="KN833214">
    <property type="protein sequence ID" value="KIM71775.1"/>
    <property type="molecule type" value="Genomic_DNA"/>
</dbReference>
<proteinExistence type="predicted"/>
<dbReference type="InParanoid" id="A0A0C3EGJ1"/>
<protein>
    <submittedName>
        <fullName evidence="2">Uncharacterized protein</fullName>
    </submittedName>
</protein>
<reference evidence="2 3" key="1">
    <citation type="submission" date="2014-04" db="EMBL/GenBank/DDBJ databases">
        <authorList>
            <consortium name="DOE Joint Genome Institute"/>
            <person name="Kuo A."/>
            <person name="Tarkka M."/>
            <person name="Buscot F."/>
            <person name="Kohler A."/>
            <person name="Nagy L.G."/>
            <person name="Floudas D."/>
            <person name="Copeland A."/>
            <person name="Barry K.W."/>
            <person name="Cichocki N."/>
            <person name="Veneault-Fourrey C."/>
            <person name="LaButti K."/>
            <person name="Lindquist E.A."/>
            <person name="Lipzen A."/>
            <person name="Lundell T."/>
            <person name="Morin E."/>
            <person name="Murat C."/>
            <person name="Sun H."/>
            <person name="Tunlid A."/>
            <person name="Henrissat B."/>
            <person name="Grigoriev I.V."/>
            <person name="Hibbett D.S."/>
            <person name="Martin F."/>
            <person name="Nordberg H.P."/>
            <person name="Cantor M.N."/>
            <person name="Hua S.X."/>
        </authorList>
    </citation>
    <scope>NUCLEOTIDE SEQUENCE [LARGE SCALE GENOMIC DNA]</scope>
    <source>
        <strain evidence="2 3">F 1598</strain>
    </source>
</reference>
<dbReference type="AlphaFoldDB" id="A0A0C3EGJ1"/>
<feature type="region of interest" description="Disordered" evidence="1">
    <location>
        <begin position="1"/>
        <end position="100"/>
    </location>
</feature>
<keyword evidence="3" id="KW-1185">Reference proteome</keyword>
<dbReference type="Proteomes" id="UP000054166">
    <property type="component" value="Unassembled WGS sequence"/>
</dbReference>
<dbReference type="HOGENOM" id="CLU_1496799_0_0_1"/>
<accession>A0A0C3EGJ1</accession>
<reference evidence="3" key="2">
    <citation type="submission" date="2015-01" db="EMBL/GenBank/DDBJ databases">
        <title>Evolutionary Origins and Diversification of the Mycorrhizal Mutualists.</title>
        <authorList>
            <consortium name="DOE Joint Genome Institute"/>
            <consortium name="Mycorrhizal Genomics Consortium"/>
            <person name="Kohler A."/>
            <person name="Kuo A."/>
            <person name="Nagy L.G."/>
            <person name="Floudas D."/>
            <person name="Copeland A."/>
            <person name="Barry K.W."/>
            <person name="Cichocki N."/>
            <person name="Veneault-Fourrey C."/>
            <person name="LaButti K."/>
            <person name="Lindquist E.A."/>
            <person name="Lipzen A."/>
            <person name="Lundell T."/>
            <person name="Morin E."/>
            <person name="Murat C."/>
            <person name="Riley R."/>
            <person name="Ohm R."/>
            <person name="Sun H."/>
            <person name="Tunlid A."/>
            <person name="Henrissat B."/>
            <person name="Grigoriev I.V."/>
            <person name="Hibbett D.S."/>
            <person name="Martin F."/>
        </authorList>
    </citation>
    <scope>NUCLEOTIDE SEQUENCE [LARGE SCALE GENOMIC DNA]</scope>
    <source>
        <strain evidence="3">F 1598</strain>
    </source>
</reference>
<feature type="compositionally biased region" description="Polar residues" evidence="1">
    <location>
        <begin position="64"/>
        <end position="77"/>
    </location>
</feature>
<evidence type="ECO:0000256" key="1">
    <source>
        <dbReference type="SAM" id="MobiDB-lite"/>
    </source>
</evidence>
<evidence type="ECO:0000313" key="3">
    <source>
        <dbReference type="Proteomes" id="UP000054166"/>
    </source>
</evidence>